<feature type="transmembrane region" description="Helical" evidence="5">
    <location>
        <begin position="61"/>
        <end position="82"/>
    </location>
</feature>
<name>A0AAV1BZH8_OLDCO</name>
<evidence type="ECO:0000256" key="5">
    <source>
        <dbReference type="SAM" id="Phobius"/>
    </source>
</evidence>
<evidence type="ECO:0000256" key="2">
    <source>
        <dbReference type="ARBA" id="ARBA00022692"/>
    </source>
</evidence>
<keyword evidence="3 5" id="KW-1133">Transmembrane helix</keyword>
<keyword evidence="7" id="KW-1185">Reference proteome</keyword>
<organism evidence="6 7">
    <name type="scientific">Oldenlandia corymbosa var. corymbosa</name>
    <dbReference type="NCBI Taxonomy" id="529605"/>
    <lineage>
        <taxon>Eukaryota</taxon>
        <taxon>Viridiplantae</taxon>
        <taxon>Streptophyta</taxon>
        <taxon>Embryophyta</taxon>
        <taxon>Tracheophyta</taxon>
        <taxon>Spermatophyta</taxon>
        <taxon>Magnoliopsida</taxon>
        <taxon>eudicotyledons</taxon>
        <taxon>Gunneridae</taxon>
        <taxon>Pentapetalae</taxon>
        <taxon>asterids</taxon>
        <taxon>lamiids</taxon>
        <taxon>Gentianales</taxon>
        <taxon>Rubiaceae</taxon>
        <taxon>Rubioideae</taxon>
        <taxon>Spermacoceae</taxon>
        <taxon>Hedyotis-Oldenlandia complex</taxon>
        <taxon>Oldenlandia</taxon>
    </lineage>
</organism>
<protein>
    <submittedName>
        <fullName evidence="6">OLC1v1021558C2</fullName>
    </submittedName>
</protein>
<evidence type="ECO:0000256" key="1">
    <source>
        <dbReference type="ARBA" id="ARBA00004141"/>
    </source>
</evidence>
<proteinExistence type="predicted"/>
<dbReference type="AlphaFoldDB" id="A0AAV1BZH8"/>
<evidence type="ECO:0000313" key="7">
    <source>
        <dbReference type="Proteomes" id="UP001161247"/>
    </source>
</evidence>
<dbReference type="InterPro" id="IPR018499">
    <property type="entry name" value="Tetraspanin/Peripherin"/>
</dbReference>
<gene>
    <name evidence="6" type="ORF">OLC1_LOCUS306</name>
</gene>
<feature type="transmembrane region" description="Helical" evidence="5">
    <location>
        <begin position="147"/>
        <end position="170"/>
    </location>
</feature>
<evidence type="ECO:0000256" key="3">
    <source>
        <dbReference type="ARBA" id="ARBA00022989"/>
    </source>
</evidence>
<keyword evidence="4 5" id="KW-0472">Membrane</keyword>
<feature type="transmembrane region" description="Helical" evidence="5">
    <location>
        <begin position="12"/>
        <end position="33"/>
    </location>
</feature>
<dbReference type="Proteomes" id="UP001161247">
    <property type="component" value="Chromosome 1"/>
</dbReference>
<dbReference type="Pfam" id="PF00335">
    <property type="entry name" value="Tetraspanin"/>
    <property type="match status" value="1"/>
</dbReference>
<evidence type="ECO:0000256" key="4">
    <source>
        <dbReference type="ARBA" id="ARBA00023136"/>
    </source>
</evidence>
<keyword evidence="2 5" id="KW-0812">Transmembrane</keyword>
<evidence type="ECO:0000313" key="6">
    <source>
        <dbReference type="EMBL" id="CAI9087482.1"/>
    </source>
</evidence>
<comment type="subcellular location">
    <subcellularLocation>
        <location evidence="1">Membrane</location>
        <topology evidence="1">Multi-pass membrane protein</topology>
    </subcellularLocation>
</comment>
<sequence>MARTMKKCLQSSLKIVNSVIASLGIAMIFYGLWMVRVWGRDVCDDCDAHHHDQDLKTTLPWFIHAFLGIGIALCGIACLGHFAAKTANIHCLSCYSIIIFILILLDTAMIADVLLNSNWEKDLPDDPSGRFDDFKKFVQDNIHICQWVALLIFLSQGCSMLIATIIRTLAEDEKYYQSHHDEEQVEGDHHHPPRMPLLNQPANSQVFPAYVIGEPQLFYHCPEDWKVFDQLGTGN</sequence>
<reference evidence="6" key="1">
    <citation type="submission" date="2023-03" db="EMBL/GenBank/DDBJ databases">
        <authorList>
            <person name="Julca I."/>
        </authorList>
    </citation>
    <scope>NUCLEOTIDE SEQUENCE</scope>
</reference>
<dbReference type="EMBL" id="OX459118">
    <property type="protein sequence ID" value="CAI9087482.1"/>
    <property type="molecule type" value="Genomic_DNA"/>
</dbReference>
<dbReference type="GO" id="GO:0016020">
    <property type="term" value="C:membrane"/>
    <property type="evidence" value="ECO:0007669"/>
    <property type="project" value="UniProtKB-SubCell"/>
</dbReference>
<accession>A0AAV1BZH8</accession>
<feature type="transmembrane region" description="Helical" evidence="5">
    <location>
        <begin position="94"/>
        <end position="115"/>
    </location>
</feature>